<evidence type="ECO:0000313" key="3">
    <source>
        <dbReference type="Proteomes" id="UP000002640"/>
    </source>
</evidence>
<evidence type="ECO:0000259" key="1">
    <source>
        <dbReference type="Pfam" id="PF00188"/>
    </source>
</evidence>
<name>G4YQP1_PHYSP</name>
<sequence length="142" mass="15373">RHLQTYSQTGFQSLLLAAVNKERAACGLPSLCMSSKLQSAAQKHSNDMAAKNYMSHTGSDGSSMSQRITASGYQWTDIAENVAAGQKDVAAVMKSWMNSAGHKQNILSKDYTMFGCGYAYSAKSSYKHYWTQDFGAGSGESC</sequence>
<dbReference type="CDD" id="cd05379">
    <property type="entry name" value="CAP_bacterial"/>
    <property type="match status" value="1"/>
</dbReference>
<protein>
    <recommendedName>
        <fullName evidence="1">SCP domain-containing protein</fullName>
    </recommendedName>
</protein>
<dbReference type="InParanoid" id="G4YQP1"/>
<proteinExistence type="predicted"/>
<dbReference type="PANTHER" id="PTHR31157">
    <property type="entry name" value="SCP DOMAIN-CONTAINING PROTEIN"/>
    <property type="match status" value="1"/>
</dbReference>
<accession>G4YQP1</accession>
<gene>
    <name evidence="2" type="ORF">PHYSODRAFT_421947</name>
</gene>
<dbReference type="KEGG" id="psoj:PHYSODRAFT_421947"/>
<dbReference type="PANTHER" id="PTHR31157:SF1">
    <property type="entry name" value="SCP DOMAIN-CONTAINING PROTEIN"/>
    <property type="match status" value="1"/>
</dbReference>
<evidence type="ECO:0000313" key="2">
    <source>
        <dbReference type="EMBL" id="EGZ30305.1"/>
    </source>
</evidence>
<dbReference type="SMR" id="G4YQP1"/>
<feature type="domain" description="SCP" evidence="1">
    <location>
        <begin position="16"/>
        <end position="134"/>
    </location>
</feature>
<dbReference type="OMA" id="NIRACAE"/>
<dbReference type="InterPro" id="IPR014044">
    <property type="entry name" value="CAP_dom"/>
</dbReference>
<dbReference type="Gene3D" id="3.40.33.10">
    <property type="entry name" value="CAP"/>
    <property type="match status" value="1"/>
</dbReference>
<dbReference type="SUPFAM" id="SSF55797">
    <property type="entry name" value="PR-1-like"/>
    <property type="match status" value="1"/>
</dbReference>
<dbReference type="Proteomes" id="UP000002640">
    <property type="component" value="Unassembled WGS sequence"/>
</dbReference>
<dbReference type="EMBL" id="JH159151">
    <property type="protein sequence ID" value="EGZ30305.1"/>
    <property type="molecule type" value="Genomic_DNA"/>
</dbReference>
<dbReference type="RefSeq" id="XP_009517580.1">
    <property type="nucleotide sequence ID" value="XM_009519285.1"/>
</dbReference>
<reference evidence="2 3" key="1">
    <citation type="journal article" date="2006" name="Science">
        <title>Phytophthora genome sequences uncover evolutionary origins and mechanisms of pathogenesis.</title>
        <authorList>
            <person name="Tyler B.M."/>
            <person name="Tripathy S."/>
            <person name="Zhang X."/>
            <person name="Dehal P."/>
            <person name="Jiang R.H."/>
            <person name="Aerts A."/>
            <person name="Arredondo F.D."/>
            <person name="Baxter L."/>
            <person name="Bensasson D."/>
            <person name="Beynon J.L."/>
            <person name="Chapman J."/>
            <person name="Damasceno C.M."/>
            <person name="Dorrance A.E."/>
            <person name="Dou D."/>
            <person name="Dickerman A.W."/>
            <person name="Dubchak I.L."/>
            <person name="Garbelotto M."/>
            <person name="Gijzen M."/>
            <person name="Gordon S.G."/>
            <person name="Govers F."/>
            <person name="Grunwald N.J."/>
            <person name="Huang W."/>
            <person name="Ivors K.L."/>
            <person name="Jones R.W."/>
            <person name="Kamoun S."/>
            <person name="Krampis K."/>
            <person name="Lamour K.H."/>
            <person name="Lee M.K."/>
            <person name="McDonald W.H."/>
            <person name="Medina M."/>
            <person name="Meijer H.J."/>
            <person name="Nordberg E.K."/>
            <person name="Maclean D.J."/>
            <person name="Ospina-Giraldo M.D."/>
            <person name="Morris P.F."/>
            <person name="Phuntumart V."/>
            <person name="Putnam N.H."/>
            <person name="Rash S."/>
            <person name="Rose J.K."/>
            <person name="Sakihama Y."/>
            <person name="Salamov A.A."/>
            <person name="Savidor A."/>
            <person name="Scheuring C.F."/>
            <person name="Smith B.M."/>
            <person name="Sobral B.W."/>
            <person name="Terry A."/>
            <person name="Torto-Alalibo T.A."/>
            <person name="Win J."/>
            <person name="Xu Z."/>
            <person name="Zhang H."/>
            <person name="Grigoriev I.V."/>
            <person name="Rokhsar D.S."/>
            <person name="Boore J.L."/>
        </authorList>
    </citation>
    <scope>NUCLEOTIDE SEQUENCE [LARGE SCALE GENOMIC DNA]</scope>
    <source>
        <strain evidence="2 3">P6497</strain>
    </source>
</reference>
<feature type="non-terminal residue" evidence="2">
    <location>
        <position position="142"/>
    </location>
</feature>
<keyword evidence="3" id="KW-1185">Reference proteome</keyword>
<dbReference type="Pfam" id="PF00188">
    <property type="entry name" value="CAP"/>
    <property type="match status" value="1"/>
</dbReference>
<dbReference type="AlphaFoldDB" id="G4YQP1"/>
<organism evidence="2 3">
    <name type="scientific">Phytophthora sojae (strain P6497)</name>
    <name type="common">Soybean stem and root rot agent</name>
    <name type="synonym">Phytophthora megasperma f. sp. glycines</name>
    <dbReference type="NCBI Taxonomy" id="1094619"/>
    <lineage>
        <taxon>Eukaryota</taxon>
        <taxon>Sar</taxon>
        <taxon>Stramenopiles</taxon>
        <taxon>Oomycota</taxon>
        <taxon>Peronosporomycetes</taxon>
        <taxon>Peronosporales</taxon>
        <taxon>Peronosporaceae</taxon>
        <taxon>Phytophthora</taxon>
    </lineage>
</organism>
<feature type="non-terminal residue" evidence="2">
    <location>
        <position position="1"/>
    </location>
</feature>
<dbReference type="GeneID" id="20652185"/>
<dbReference type="InterPro" id="IPR035940">
    <property type="entry name" value="CAP_sf"/>
</dbReference>
<dbReference type="STRING" id="1094619.G4YQP1"/>